<evidence type="ECO:0000256" key="4">
    <source>
        <dbReference type="ARBA" id="ARBA00022840"/>
    </source>
</evidence>
<evidence type="ECO:0000256" key="5">
    <source>
        <dbReference type="SAM" id="MobiDB-lite"/>
    </source>
</evidence>
<dbReference type="InterPro" id="IPR017871">
    <property type="entry name" value="ABC_transporter-like_CS"/>
</dbReference>
<sequence length="269" mass="28795">MLDRRLADASPDEPPAVGVSQAATDRRAVGGTTSLPIVMTDVSYSAGGRDLVRIEGLRIEAGEPTVILGPNGAGKSLTLRLMHGLLETQSGSVAYGGEPMSAAIRLRQAMVFQRPVVLRRSVAANVDFALKACGVGWRDRKRRIADLLALGDLADKARQRARSLSGGEQQRLALVRAIACRPEVLFLDEPTSSLDPTSTRKIEDLIQGVVAVGTKVVMVTHDMGQARRIAGDIVFLSRGRVAERSPADDFFDRPASKVAEAFLAGELVE</sequence>
<reference evidence="8" key="1">
    <citation type="submission" date="2017-09" db="EMBL/GenBank/DDBJ databases">
        <title>Genome sequence of Nannocystis excedens DSM 71.</title>
        <authorList>
            <person name="Blom J."/>
        </authorList>
    </citation>
    <scope>NUCLEOTIDE SEQUENCE [LARGE SCALE GENOMIC DNA]</scope>
    <source>
        <strain evidence="8">type strain: E19</strain>
    </source>
</reference>
<dbReference type="KEGG" id="hdi:HDIA_1761"/>
<keyword evidence="7" id="KW-0378">Hydrolase</keyword>
<dbReference type="Pfam" id="PF00005">
    <property type="entry name" value="ABC_tran"/>
    <property type="match status" value="1"/>
</dbReference>
<dbReference type="InterPro" id="IPR003593">
    <property type="entry name" value="AAA+_ATPase"/>
</dbReference>
<feature type="domain" description="ABC transporter" evidence="6">
    <location>
        <begin position="37"/>
        <end position="263"/>
    </location>
</feature>
<dbReference type="EMBL" id="LT960614">
    <property type="protein sequence ID" value="SON55302.1"/>
    <property type="molecule type" value="Genomic_DNA"/>
</dbReference>
<dbReference type="Proteomes" id="UP000223606">
    <property type="component" value="Chromosome 1"/>
</dbReference>
<feature type="region of interest" description="Disordered" evidence="5">
    <location>
        <begin position="1"/>
        <end position="20"/>
    </location>
</feature>
<dbReference type="PROSITE" id="PS50893">
    <property type="entry name" value="ABC_TRANSPORTER_2"/>
    <property type="match status" value="1"/>
</dbReference>
<protein>
    <submittedName>
        <fullName evidence="7">Phosphate import ATP-binding protein PstB</fullName>
        <ecNumber evidence="7">3.6.3.27</ecNumber>
    </submittedName>
</protein>
<dbReference type="GO" id="GO:0005524">
    <property type="term" value="F:ATP binding"/>
    <property type="evidence" value="ECO:0007669"/>
    <property type="project" value="UniProtKB-KW"/>
</dbReference>
<proteinExistence type="inferred from homology"/>
<comment type="similarity">
    <text evidence="1">Belongs to the ABC transporter superfamily.</text>
</comment>
<keyword evidence="2" id="KW-0813">Transport</keyword>
<dbReference type="InterPro" id="IPR003439">
    <property type="entry name" value="ABC_transporter-like_ATP-bd"/>
</dbReference>
<evidence type="ECO:0000313" key="7">
    <source>
        <dbReference type="EMBL" id="SON55302.1"/>
    </source>
</evidence>
<organism evidence="7 8">
    <name type="scientific">Hartmannibacter diazotrophicus</name>
    <dbReference type="NCBI Taxonomy" id="1482074"/>
    <lineage>
        <taxon>Bacteria</taxon>
        <taxon>Pseudomonadati</taxon>
        <taxon>Pseudomonadota</taxon>
        <taxon>Alphaproteobacteria</taxon>
        <taxon>Hyphomicrobiales</taxon>
        <taxon>Pleomorphomonadaceae</taxon>
        <taxon>Hartmannibacter</taxon>
    </lineage>
</organism>
<keyword evidence="4 7" id="KW-0067">ATP-binding</keyword>
<dbReference type="InterPro" id="IPR027417">
    <property type="entry name" value="P-loop_NTPase"/>
</dbReference>
<dbReference type="PANTHER" id="PTHR43423:SF1">
    <property type="entry name" value="ABC TRANSPORTER I FAMILY MEMBER 17"/>
    <property type="match status" value="1"/>
</dbReference>
<gene>
    <name evidence="7" type="primary">pstB_4</name>
    <name evidence="7" type="ORF">HDIA_1761</name>
</gene>
<dbReference type="Gene3D" id="3.40.50.300">
    <property type="entry name" value="P-loop containing nucleotide triphosphate hydrolases"/>
    <property type="match status" value="1"/>
</dbReference>
<dbReference type="RefSeq" id="WP_099555831.1">
    <property type="nucleotide sequence ID" value="NZ_LT960614.1"/>
</dbReference>
<dbReference type="PROSITE" id="PS00211">
    <property type="entry name" value="ABC_TRANSPORTER_1"/>
    <property type="match status" value="1"/>
</dbReference>
<dbReference type="AlphaFoldDB" id="A0A2C9D4P5"/>
<evidence type="ECO:0000256" key="2">
    <source>
        <dbReference type="ARBA" id="ARBA00022448"/>
    </source>
</evidence>
<keyword evidence="3" id="KW-0547">Nucleotide-binding</keyword>
<dbReference type="EC" id="3.6.3.27" evidence="7"/>
<dbReference type="SMART" id="SM00382">
    <property type="entry name" value="AAA"/>
    <property type="match status" value="1"/>
</dbReference>
<name>A0A2C9D4P5_9HYPH</name>
<evidence type="ECO:0000256" key="1">
    <source>
        <dbReference type="ARBA" id="ARBA00005417"/>
    </source>
</evidence>
<accession>A0A2C9D4P5</accession>
<evidence type="ECO:0000313" key="8">
    <source>
        <dbReference type="Proteomes" id="UP000223606"/>
    </source>
</evidence>
<keyword evidence="8" id="KW-1185">Reference proteome</keyword>
<dbReference type="PANTHER" id="PTHR43423">
    <property type="entry name" value="ABC TRANSPORTER I FAMILY MEMBER 17"/>
    <property type="match status" value="1"/>
</dbReference>
<evidence type="ECO:0000256" key="3">
    <source>
        <dbReference type="ARBA" id="ARBA00022741"/>
    </source>
</evidence>
<dbReference type="SUPFAM" id="SSF52540">
    <property type="entry name" value="P-loop containing nucleoside triphosphate hydrolases"/>
    <property type="match status" value="1"/>
</dbReference>
<dbReference type="OrthoDB" id="9802264at2"/>
<dbReference type="GO" id="GO:0016887">
    <property type="term" value="F:ATP hydrolysis activity"/>
    <property type="evidence" value="ECO:0007669"/>
    <property type="project" value="InterPro"/>
</dbReference>
<evidence type="ECO:0000259" key="6">
    <source>
        <dbReference type="PROSITE" id="PS50893"/>
    </source>
</evidence>